<feature type="binding site" evidence="9">
    <location>
        <position position="96"/>
    </location>
    <ligand>
        <name>ATP</name>
        <dbReference type="ChEBI" id="CHEBI:30616"/>
    </ligand>
</feature>
<keyword evidence="5 14" id="KW-0418">Kinase</keyword>
<dbReference type="RefSeq" id="XP_062661970.1">
    <property type="nucleotide sequence ID" value="XM_062800319.1"/>
</dbReference>
<comment type="catalytic activity">
    <reaction evidence="8">
        <text>L-seryl-[protein] + ATP = O-phospho-L-seryl-[protein] + ADP + H(+)</text>
        <dbReference type="Rhea" id="RHEA:17989"/>
        <dbReference type="Rhea" id="RHEA-COMP:9863"/>
        <dbReference type="Rhea" id="RHEA-COMP:11604"/>
        <dbReference type="ChEBI" id="CHEBI:15378"/>
        <dbReference type="ChEBI" id="CHEBI:29999"/>
        <dbReference type="ChEBI" id="CHEBI:30616"/>
        <dbReference type="ChEBI" id="CHEBI:83421"/>
        <dbReference type="ChEBI" id="CHEBI:456216"/>
        <dbReference type="EC" id="2.7.11.11"/>
    </reaction>
</comment>
<protein>
    <recommendedName>
        <fullName evidence="1">cAMP-dependent protein kinase</fullName>
        <ecNumber evidence="1">2.7.11.11</ecNumber>
    </recommendedName>
</protein>
<dbReference type="PROSITE" id="PS00107">
    <property type="entry name" value="PROTEIN_KINASE_ATP"/>
    <property type="match status" value="1"/>
</dbReference>
<proteinExistence type="inferred from homology"/>
<evidence type="ECO:0000256" key="7">
    <source>
        <dbReference type="ARBA" id="ARBA00047292"/>
    </source>
</evidence>
<comment type="catalytic activity">
    <reaction evidence="7">
        <text>L-threonyl-[protein] + ATP = O-phospho-L-threonyl-[protein] + ADP + H(+)</text>
        <dbReference type="Rhea" id="RHEA:46608"/>
        <dbReference type="Rhea" id="RHEA-COMP:11060"/>
        <dbReference type="Rhea" id="RHEA-COMP:11605"/>
        <dbReference type="ChEBI" id="CHEBI:15378"/>
        <dbReference type="ChEBI" id="CHEBI:30013"/>
        <dbReference type="ChEBI" id="CHEBI:30616"/>
        <dbReference type="ChEBI" id="CHEBI:61977"/>
        <dbReference type="ChEBI" id="CHEBI:456216"/>
        <dbReference type="EC" id="2.7.11.11"/>
    </reaction>
</comment>
<evidence type="ECO:0000256" key="6">
    <source>
        <dbReference type="ARBA" id="ARBA00022840"/>
    </source>
</evidence>
<keyword evidence="15" id="KW-1185">Reference proteome</keyword>
<keyword evidence="3" id="KW-0808">Transferase</keyword>
<dbReference type="AlphaFoldDB" id="A0AAE0LUQ2"/>
<dbReference type="SMART" id="SM00133">
    <property type="entry name" value="S_TK_X"/>
    <property type="match status" value="1"/>
</dbReference>
<keyword evidence="6 9" id="KW-0067">ATP-binding</keyword>
<evidence type="ECO:0000259" key="13">
    <source>
        <dbReference type="PROSITE" id="PS51285"/>
    </source>
</evidence>
<dbReference type="GO" id="GO:0004691">
    <property type="term" value="F:cAMP-dependent protein kinase activity"/>
    <property type="evidence" value="ECO:0007669"/>
    <property type="project" value="UniProtKB-EC"/>
</dbReference>
<feature type="compositionally biased region" description="Low complexity" evidence="11">
    <location>
        <begin position="30"/>
        <end position="42"/>
    </location>
</feature>
<dbReference type="SUPFAM" id="SSF56112">
    <property type="entry name" value="Protein kinase-like (PK-like)"/>
    <property type="match status" value="1"/>
</dbReference>
<dbReference type="GeneID" id="87837267"/>
<dbReference type="GO" id="GO:0005524">
    <property type="term" value="F:ATP binding"/>
    <property type="evidence" value="ECO:0007669"/>
    <property type="project" value="UniProtKB-UniRule"/>
</dbReference>
<comment type="similarity">
    <text evidence="10">Belongs to the protein kinase superfamily.</text>
</comment>
<comment type="caution">
    <text evidence="14">The sequence shown here is derived from an EMBL/GenBank/DDBJ whole genome shotgun (WGS) entry which is preliminary data.</text>
</comment>
<evidence type="ECO:0000256" key="10">
    <source>
        <dbReference type="RuleBase" id="RU000304"/>
    </source>
</evidence>
<accession>A0AAE0LUQ2</accession>
<keyword evidence="2 10" id="KW-0723">Serine/threonine-protein kinase</keyword>
<dbReference type="Pfam" id="PF00069">
    <property type="entry name" value="Pkinase"/>
    <property type="match status" value="1"/>
</dbReference>
<dbReference type="InterPro" id="IPR008271">
    <property type="entry name" value="Ser/Thr_kinase_AS"/>
</dbReference>
<dbReference type="CDD" id="cd05580">
    <property type="entry name" value="STKc_PKA_like"/>
    <property type="match status" value="1"/>
</dbReference>
<evidence type="ECO:0000256" key="3">
    <source>
        <dbReference type="ARBA" id="ARBA00022679"/>
    </source>
</evidence>
<dbReference type="PANTHER" id="PTHR24353">
    <property type="entry name" value="CYCLIC NUCLEOTIDE-DEPENDENT PROTEIN KINASE"/>
    <property type="match status" value="1"/>
</dbReference>
<dbReference type="InterPro" id="IPR000961">
    <property type="entry name" value="AGC-kinase_C"/>
</dbReference>
<dbReference type="Gene3D" id="1.10.510.10">
    <property type="entry name" value="Transferase(Phosphotransferase) domain 1"/>
    <property type="match status" value="1"/>
</dbReference>
<feature type="domain" description="AGC-kinase C-terminal" evidence="13">
    <location>
        <begin position="334"/>
        <end position="391"/>
    </location>
</feature>
<evidence type="ECO:0000256" key="5">
    <source>
        <dbReference type="ARBA" id="ARBA00022777"/>
    </source>
</evidence>
<evidence type="ECO:0000313" key="14">
    <source>
        <dbReference type="EMBL" id="KAK3298456.1"/>
    </source>
</evidence>
<evidence type="ECO:0000256" key="1">
    <source>
        <dbReference type="ARBA" id="ARBA00012444"/>
    </source>
</evidence>
<evidence type="ECO:0000256" key="2">
    <source>
        <dbReference type="ARBA" id="ARBA00022527"/>
    </source>
</evidence>
<dbReference type="InterPro" id="IPR011009">
    <property type="entry name" value="Kinase-like_dom_sf"/>
</dbReference>
<dbReference type="FunFam" id="1.10.510.10:FF:000005">
    <property type="entry name" value="cAMP-dependent protein kinase catalytic subunit alpha"/>
    <property type="match status" value="1"/>
</dbReference>
<evidence type="ECO:0000259" key="12">
    <source>
        <dbReference type="PROSITE" id="PS50011"/>
    </source>
</evidence>
<reference evidence="14" key="1">
    <citation type="journal article" date="2023" name="Mol. Phylogenet. Evol.">
        <title>Genome-scale phylogeny and comparative genomics of the fungal order Sordariales.</title>
        <authorList>
            <person name="Hensen N."/>
            <person name="Bonometti L."/>
            <person name="Westerberg I."/>
            <person name="Brannstrom I.O."/>
            <person name="Guillou S."/>
            <person name="Cros-Aarteil S."/>
            <person name="Calhoun S."/>
            <person name="Haridas S."/>
            <person name="Kuo A."/>
            <person name="Mondo S."/>
            <person name="Pangilinan J."/>
            <person name="Riley R."/>
            <person name="LaButti K."/>
            <person name="Andreopoulos B."/>
            <person name="Lipzen A."/>
            <person name="Chen C."/>
            <person name="Yan M."/>
            <person name="Daum C."/>
            <person name="Ng V."/>
            <person name="Clum A."/>
            <person name="Steindorff A."/>
            <person name="Ohm R.A."/>
            <person name="Martin F."/>
            <person name="Silar P."/>
            <person name="Natvig D.O."/>
            <person name="Lalanne C."/>
            <person name="Gautier V."/>
            <person name="Ament-Velasquez S.L."/>
            <person name="Kruys A."/>
            <person name="Hutchinson M.I."/>
            <person name="Powell A.J."/>
            <person name="Barry K."/>
            <person name="Miller A.N."/>
            <person name="Grigoriev I.V."/>
            <person name="Debuchy R."/>
            <person name="Gladieux P."/>
            <person name="Hiltunen Thoren M."/>
            <person name="Johannesson H."/>
        </authorList>
    </citation>
    <scope>NUCLEOTIDE SEQUENCE</scope>
    <source>
        <strain evidence="14">CBS 168.71</strain>
    </source>
</reference>
<dbReference type="InterPro" id="IPR000719">
    <property type="entry name" value="Prot_kinase_dom"/>
</dbReference>
<feature type="region of interest" description="Disordered" evidence="11">
    <location>
        <begin position="24"/>
        <end position="50"/>
    </location>
</feature>
<dbReference type="SMART" id="SM00220">
    <property type="entry name" value="S_TKc"/>
    <property type="match status" value="1"/>
</dbReference>
<reference evidence="14" key="2">
    <citation type="submission" date="2023-06" db="EMBL/GenBank/DDBJ databases">
        <authorList>
            <consortium name="Lawrence Berkeley National Laboratory"/>
            <person name="Haridas S."/>
            <person name="Hensen N."/>
            <person name="Bonometti L."/>
            <person name="Westerberg I."/>
            <person name="Brannstrom I.O."/>
            <person name="Guillou S."/>
            <person name="Cros-Aarteil S."/>
            <person name="Calhoun S."/>
            <person name="Kuo A."/>
            <person name="Mondo S."/>
            <person name="Pangilinan J."/>
            <person name="Riley R."/>
            <person name="Labutti K."/>
            <person name="Andreopoulos B."/>
            <person name="Lipzen A."/>
            <person name="Chen C."/>
            <person name="Yanf M."/>
            <person name="Daum C."/>
            <person name="Ng V."/>
            <person name="Clum A."/>
            <person name="Steindorff A."/>
            <person name="Ohm R."/>
            <person name="Martin F."/>
            <person name="Silar P."/>
            <person name="Natvig D."/>
            <person name="Lalanne C."/>
            <person name="Gautier V."/>
            <person name="Ament-Velasquez S.L."/>
            <person name="Kruys A."/>
            <person name="Hutchinson M.I."/>
            <person name="Powell A.J."/>
            <person name="Barry K."/>
            <person name="Miller A.N."/>
            <person name="Grigoriev I.V."/>
            <person name="Debuchy R."/>
            <person name="Gladieux P."/>
            <person name="Thoren M.H."/>
            <person name="Johannesson H."/>
        </authorList>
    </citation>
    <scope>NUCLEOTIDE SEQUENCE</scope>
    <source>
        <strain evidence="14">CBS 168.71</strain>
    </source>
</reference>
<dbReference type="PROSITE" id="PS00108">
    <property type="entry name" value="PROTEIN_KINASE_ST"/>
    <property type="match status" value="1"/>
</dbReference>
<organism evidence="14 15">
    <name type="scientific">Chaetomium fimeti</name>
    <dbReference type="NCBI Taxonomy" id="1854472"/>
    <lineage>
        <taxon>Eukaryota</taxon>
        <taxon>Fungi</taxon>
        <taxon>Dikarya</taxon>
        <taxon>Ascomycota</taxon>
        <taxon>Pezizomycotina</taxon>
        <taxon>Sordariomycetes</taxon>
        <taxon>Sordariomycetidae</taxon>
        <taxon>Sordariales</taxon>
        <taxon>Chaetomiaceae</taxon>
        <taxon>Chaetomium</taxon>
    </lineage>
</organism>
<evidence type="ECO:0000256" key="8">
    <source>
        <dbReference type="ARBA" id="ARBA00047454"/>
    </source>
</evidence>
<sequence>MAATVAHSQALPPGLHPLQAAAMRAAGNGQQQQQQQSQQSQQRDFNDEPFDVTSRKLSVSDLVRVRTLGTGTFARVCLVRPSHGTETDRSKVYALKILRKTEVIKLKQIDHVRHERQILADVRGHPFITNYVASFSDHDFLYILLDYVPGGELFTYLRKFRRFDENMARFYAAEIVLILEHLHEHQGGIAYRDMKPENLLLDGEGHIKLVDFGFAKRLGNNESGHPVETYTLCGTPEYLAPEVIHNKGHTTAVDWWALGILIYEFLTGYPPFWHQNPIEIYKQIVEKPIVFPQEPAISDPAKDIIRQFCTVDRSRRLGNISGGAAKVKAHPFFAGVDWDAVYHKRHRGPIIPPVRYPGDAQCFDIYPEEDANRDEYTEEMVGKYDAYFKDF</sequence>
<evidence type="ECO:0000313" key="15">
    <source>
        <dbReference type="Proteomes" id="UP001278766"/>
    </source>
</evidence>
<dbReference type="EMBL" id="JAUEPN010000002">
    <property type="protein sequence ID" value="KAK3298456.1"/>
    <property type="molecule type" value="Genomic_DNA"/>
</dbReference>
<evidence type="ECO:0000256" key="11">
    <source>
        <dbReference type="SAM" id="MobiDB-lite"/>
    </source>
</evidence>
<dbReference type="PROSITE" id="PS51285">
    <property type="entry name" value="AGC_KINASE_CTER"/>
    <property type="match status" value="1"/>
</dbReference>
<gene>
    <name evidence="14" type="ORF">B0H64DRAFT_317199</name>
</gene>
<dbReference type="Proteomes" id="UP001278766">
    <property type="component" value="Unassembled WGS sequence"/>
</dbReference>
<dbReference type="EC" id="2.7.11.11" evidence="1"/>
<dbReference type="Gene3D" id="3.30.200.20">
    <property type="entry name" value="Phosphorylase Kinase, domain 1"/>
    <property type="match status" value="1"/>
</dbReference>
<evidence type="ECO:0000256" key="4">
    <source>
        <dbReference type="ARBA" id="ARBA00022741"/>
    </source>
</evidence>
<dbReference type="InterPro" id="IPR017441">
    <property type="entry name" value="Protein_kinase_ATP_BS"/>
</dbReference>
<name>A0AAE0LUQ2_9PEZI</name>
<evidence type="ECO:0000256" key="9">
    <source>
        <dbReference type="PROSITE-ProRule" id="PRU10141"/>
    </source>
</evidence>
<dbReference type="PROSITE" id="PS50011">
    <property type="entry name" value="PROTEIN_KINASE_DOM"/>
    <property type="match status" value="1"/>
</dbReference>
<dbReference type="GO" id="GO:0005952">
    <property type="term" value="C:cAMP-dependent protein kinase complex"/>
    <property type="evidence" value="ECO:0007669"/>
    <property type="project" value="TreeGrafter"/>
</dbReference>
<keyword evidence="4 9" id="KW-0547">Nucleotide-binding</keyword>
<feature type="domain" description="Protein kinase" evidence="12">
    <location>
        <begin position="62"/>
        <end position="333"/>
    </location>
</feature>
<dbReference type="GO" id="GO:0005829">
    <property type="term" value="C:cytosol"/>
    <property type="evidence" value="ECO:0007669"/>
    <property type="project" value="TreeGrafter"/>
</dbReference>
<dbReference type="PANTHER" id="PTHR24353:SF37">
    <property type="entry name" value="CAMP-DEPENDENT PROTEIN KINASE CATALYTIC SUBUNIT PRKX"/>
    <property type="match status" value="1"/>
</dbReference>